<dbReference type="EMBL" id="CAJVPM010020674">
    <property type="protein sequence ID" value="CAG8636178.1"/>
    <property type="molecule type" value="Genomic_DNA"/>
</dbReference>
<reference evidence="1" key="1">
    <citation type="submission" date="2021-06" db="EMBL/GenBank/DDBJ databases">
        <authorList>
            <person name="Kallberg Y."/>
            <person name="Tangrot J."/>
            <person name="Rosling A."/>
        </authorList>
    </citation>
    <scope>NUCLEOTIDE SEQUENCE</scope>
    <source>
        <strain evidence="1">AU212A</strain>
    </source>
</reference>
<organism evidence="1 2">
    <name type="scientific">Scutellospora calospora</name>
    <dbReference type="NCBI Taxonomy" id="85575"/>
    <lineage>
        <taxon>Eukaryota</taxon>
        <taxon>Fungi</taxon>
        <taxon>Fungi incertae sedis</taxon>
        <taxon>Mucoromycota</taxon>
        <taxon>Glomeromycotina</taxon>
        <taxon>Glomeromycetes</taxon>
        <taxon>Diversisporales</taxon>
        <taxon>Gigasporaceae</taxon>
        <taxon>Scutellospora</taxon>
    </lineage>
</organism>
<feature type="non-terminal residue" evidence="1">
    <location>
        <position position="1"/>
    </location>
</feature>
<evidence type="ECO:0000313" key="2">
    <source>
        <dbReference type="Proteomes" id="UP000789860"/>
    </source>
</evidence>
<protein>
    <submittedName>
        <fullName evidence="1">8995_t:CDS:1</fullName>
    </submittedName>
</protein>
<feature type="non-terminal residue" evidence="1">
    <location>
        <position position="43"/>
    </location>
</feature>
<sequence>EKQRTAEENNHQENFSPENPYINDMQIFSEPTETSPAKTSETG</sequence>
<gene>
    <name evidence="1" type="ORF">SCALOS_LOCUS8150</name>
</gene>
<name>A0ACA9N5G7_9GLOM</name>
<keyword evidence="2" id="KW-1185">Reference proteome</keyword>
<proteinExistence type="predicted"/>
<comment type="caution">
    <text evidence="1">The sequence shown here is derived from an EMBL/GenBank/DDBJ whole genome shotgun (WGS) entry which is preliminary data.</text>
</comment>
<accession>A0ACA9N5G7</accession>
<dbReference type="Proteomes" id="UP000789860">
    <property type="component" value="Unassembled WGS sequence"/>
</dbReference>
<evidence type="ECO:0000313" key="1">
    <source>
        <dbReference type="EMBL" id="CAG8636178.1"/>
    </source>
</evidence>